<dbReference type="InterPro" id="IPR007844">
    <property type="entry name" value="AsmA"/>
</dbReference>
<dbReference type="EMBL" id="JAMZEK010000001">
    <property type="protein sequence ID" value="MCP1373793.1"/>
    <property type="molecule type" value="Genomic_DNA"/>
</dbReference>
<dbReference type="Pfam" id="PF05170">
    <property type="entry name" value="AsmA"/>
    <property type="match status" value="1"/>
</dbReference>
<protein>
    <submittedName>
        <fullName evidence="4">AsmA family protein</fullName>
    </submittedName>
</protein>
<accession>A0ABT1F8U7</accession>
<comment type="caution">
    <text evidence="4">The sequence shown here is derived from an EMBL/GenBank/DDBJ whole genome shotgun (WGS) entry which is preliminary data.</text>
</comment>
<keyword evidence="5" id="KW-1185">Reference proteome</keyword>
<name>A0ABT1F8U7_9GAMM</name>
<proteinExistence type="predicted"/>
<dbReference type="PANTHER" id="PTHR30441:SF9">
    <property type="entry name" value="ASMA FAMILY PROTEIN YHJG"/>
    <property type="match status" value="1"/>
</dbReference>
<evidence type="ECO:0000259" key="3">
    <source>
        <dbReference type="Pfam" id="PF05170"/>
    </source>
</evidence>
<sequence length="731" mass="78997">MTRRRRIVAWIVAALVALTGLLVLVVALFDWNRLKPFIDDKVSQAIGRPFAIHGDLTVNWRRPQDQPGWRSWLPWPEFTARDITIANPGWTKQPHFAHLDALRFRLSPLALLAHRIDVPSLQLVQPGVELERDGQGRNNWTFTLPHGDRAPRWSLQLGNVGFDRGRVTLDDATHKTDLTVQIEPLQKAMPYDQVVAQSEQAAQTQARDVAGASAAKAVAGDAATDKTPGKDGHGTKGDDVGKADGAARDTRYQFRWTAEGHYQGAPAKGSGRIGAVLALQRKDRPFPVQAQLQVGDTHIGLAGTLTDPLHLGALDLHLWFAGTSMARLYPLLGVTLPDTHPYATRGDLSARLGDHGSRFDYRHFHGRVGDSDLSGNLRFVTGDPRPKLSGDLHSQELEFGDLAPLIGADSNAEKRQRGDGTAQPADKALPVEPFRTDRWRAMDADVTFAAAHVSHMKALPIDSLATHLVMDGGRLTLDPLAFGLAGGKVHGQLTLDGGQSPMRGHAELDARHIRLKALFPEFDAMRTSLGEINGRTDLDAAGNSVAALLGSANGEVKLLMNDGAISRNLLEAAGLNVGNIILGKLFGDRTVQIDCAATDLSAHHGLFRTRLFVFDTKDAEIDVDGTVDMASEKLDLDVRPQTKGLRILSLRSPLYVRGTLKHPDVGVQAGPLALRAGGAVALGAVAAPAAALLALISPDHDQPPNTCQRVLQQLRGTGDLRVGEPKRRSSK</sequence>
<feature type="compositionally biased region" description="Basic and acidic residues" evidence="1">
    <location>
        <begin position="223"/>
        <end position="244"/>
    </location>
</feature>
<evidence type="ECO:0000256" key="1">
    <source>
        <dbReference type="SAM" id="MobiDB-lite"/>
    </source>
</evidence>
<dbReference type="PANTHER" id="PTHR30441">
    <property type="entry name" value="DUF748 DOMAIN-CONTAINING PROTEIN"/>
    <property type="match status" value="1"/>
</dbReference>
<feature type="domain" description="AsmA" evidence="3">
    <location>
        <begin position="1"/>
        <end position="610"/>
    </location>
</feature>
<feature type="transmembrane region" description="Helical" evidence="2">
    <location>
        <begin position="7"/>
        <end position="29"/>
    </location>
</feature>
<keyword evidence="2" id="KW-1133">Transmembrane helix</keyword>
<feature type="region of interest" description="Disordered" evidence="1">
    <location>
        <begin position="218"/>
        <end position="244"/>
    </location>
</feature>
<keyword evidence="2" id="KW-0812">Transmembrane</keyword>
<keyword evidence="2" id="KW-0472">Membrane</keyword>
<evidence type="ECO:0000313" key="4">
    <source>
        <dbReference type="EMBL" id="MCP1373793.1"/>
    </source>
</evidence>
<evidence type="ECO:0000313" key="5">
    <source>
        <dbReference type="Proteomes" id="UP001204615"/>
    </source>
</evidence>
<dbReference type="Proteomes" id="UP001204615">
    <property type="component" value="Unassembled WGS sequence"/>
</dbReference>
<reference evidence="4 5" key="1">
    <citation type="submission" date="2022-06" db="EMBL/GenBank/DDBJ databases">
        <title>Dyella sp. Sa strain:Sa Genome sequencing.</title>
        <authorList>
            <person name="Park S."/>
        </authorList>
    </citation>
    <scope>NUCLEOTIDE SEQUENCE [LARGE SCALE GENOMIC DNA]</scope>
    <source>
        <strain evidence="4 5">Sa</strain>
    </source>
</reference>
<gene>
    <name evidence="4" type="ORF">NC595_06940</name>
</gene>
<dbReference type="InterPro" id="IPR052894">
    <property type="entry name" value="AsmA-related"/>
</dbReference>
<dbReference type="RefSeq" id="WP_253565608.1">
    <property type="nucleotide sequence ID" value="NZ_JAMZEK010000001.1"/>
</dbReference>
<evidence type="ECO:0000256" key="2">
    <source>
        <dbReference type="SAM" id="Phobius"/>
    </source>
</evidence>
<organism evidence="4 5">
    <name type="scientific">Dyella lutea</name>
    <dbReference type="NCBI Taxonomy" id="2950441"/>
    <lineage>
        <taxon>Bacteria</taxon>
        <taxon>Pseudomonadati</taxon>
        <taxon>Pseudomonadota</taxon>
        <taxon>Gammaproteobacteria</taxon>
        <taxon>Lysobacterales</taxon>
        <taxon>Rhodanobacteraceae</taxon>
        <taxon>Dyella</taxon>
    </lineage>
</organism>